<name>I1XLM1_METNJ</name>
<evidence type="ECO:0000313" key="2">
    <source>
        <dbReference type="Proteomes" id="UP000009144"/>
    </source>
</evidence>
<dbReference type="AlphaFoldDB" id="I1XLM1"/>
<proteinExistence type="predicted"/>
<reference evidence="1 2" key="2">
    <citation type="journal article" date="2013" name="Int. J. Syst. Evol. Microbiol.">
        <title>Methylophaga nitratireducenticrescens sp. nov. and Methylophaga frappieri sp. nov., isolated from the biofilm of the methanol-fed denitrification system treating the seawater at the Montreal Biodome.</title>
        <authorList>
            <person name="Villeneuve C."/>
            <person name="Martineau C."/>
            <person name="Mauffrey F."/>
            <person name="Villemur R."/>
        </authorList>
    </citation>
    <scope>NUCLEOTIDE SEQUENCE [LARGE SCALE GENOMIC DNA]</scope>
    <source>
        <strain evidence="1 2">JAM1</strain>
    </source>
</reference>
<accession>I1XLM1</accession>
<reference evidence="1 2" key="1">
    <citation type="journal article" date="2012" name="J. Bacteriol.">
        <title>Complete genome sequences of Methylophaga sp. strain JAM1 and Methylophaga sp. strain JAM7.</title>
        <authorList>
            <person name="Villeneuve C."/>
            <person name="Martineau C."/>
            <person name="Mauffrey F."/>
            <person name="Villemur R."/>
        </authorList>
    </citation>
    <scope>NUCLEOTIDE SEQUENCE [LARGE SCALE GENOMIC DNA]</scope>
    <source>
        <strain evidence="1 2">JAM1</strain>
    </source>
</reference>
<dbReference type="PATRIC" id="fig|754476.3.peg.2452"/>
<organism evidence="1 2">
    <name type="scientific">Methylophaga nitratireducenticrescens</name>
    <dbReference type="NCBI Taxonomy" id="754476"/>
    <lineage>
        <taxon>Bacteria</taxon>
        <taxon>Pseudomonadati</taxon>
        <taxon>Pseudomonadota</taxon>
        <taxon>Gammaproteobacteria</taxon>
        <taxon>Thiotrichales</taxon>
        <taxon>Piscirickettsiaceae</taxon>
        <taxon>Methylophaga</taxon>
    </lineage>
</organism>
<gene>
    <name evidence="1" type="ordered locus">Q7A_2491</name>
</gene>
<dbReference type="EMBL" id="CP003390">
    <property type="protein sequence ID" value="AFI85290.1"/>
    <property type="molecule type" value="Genomic_DNA"/>
</dbReference>
<protein>
    <submittedName>
        <fullName evidence="1">Uncharacterized protein</fullName>
    </submittedName>
</protein>
<dbReference type="STRING" id="754476.Q7A_2491"/>
<dbReference type="HOGENOM" id="CLU_3137596_0_0_6"/>
<keyword evidence="2" id="KW-1185">Reference proteome</keyword>
<dbReference type="Proteomes" id="UP000009144">
    <property type="component" value="Chromosome"/>
</dbReference>
<evidence type="ECO:0000313" key="1">
    <source>
        <dbReference type="EMBL" id="AFI85290.1"/>
    </source>
</evidence>
<sequence>MRPTRQLYICENLRNLRINIYQHSVISGLLSKAGITANKKARVAMQTGL</sequence>